<comment type="caution">
    <text evidence="1">The sequence shown here is derived from an EMBL/GenBank/DDBJ whole genome shotgun (WGS) entry which is preliminary data.</text>
</comment>
<dbReference type="Proteomes" id="UP001162060">
    <property type="component" value="Unassembled WGS sequence"/>
</dbReference>
<sequence>MRQQGDSRSCDYAQPNGSTVATVHVQHLPVCDSIMHACFCRTKDREQLVIVAVKSLQVAAEMGATSASTSFSLACGDLLELLKILATCPMAYEIDRTSAIV</sequence>
<proteinExistence type="predicted"/>
<organism evidence="1 2">
    <name type="scientific">Peronospora matthiolae</name>
    <dbReference type="NCBI Taxonomy" id="2874970"/>
    <lineage>
        <taxon>Eukaryota</taxon>
        <taxon>Sar</taxon>
        <taxon>Stramenopiles</taxon>
        <taxon>Oomycota</taxon>
        <taxon>Peronosporomycetes</taxon>
        <taxon>Peronosporales</taxon>
        <taxon>Peronosporaceae</taxon>
        <taxon>Peronospora</taxon>
    </lineage>
</organism>
<evidence type="ECO:0000313" key="1">
    <source>
        <dbReference type="EMBL" id="CAK7921714.1"/>
    </source>
</evidence>
<reference evidence="1" key="1">
    <citation type="submission" date="2024-01" db="EMBL/GenBank/DDBJ databases">
        <authorList>
            <person name="Webb A."/>
        </authorList>
    </citation>
    <scope>NUCLEOTIDE SEQUENCE</scope>
    <source>
        <strain evidence="1">Pm1</strain>
    </source>
</reference>
<dbReference type="AlphaFoldDB" id="A0AAV1TIN0"/>
<evidence type="ECO:0000313" key="2">
    <source>
        <dbReference type="Proteomes" id="UP001162060"/>
    </source>
</evidence>
<gene>
    <name evidence="1" type="ORF">PM001_LOCUS7280</name>
</gene>
<dbReference type="EMBL" id="CAKLBY020000058">
    <property type="protein sequence ID" value="CAK7921714.1"/>
    <property type="molecule type" value="Genomic_DNA"/>
</dbReference>
<protein>
    <submittedName>
        <fullName evidence="1">Uncharacterized protein</fullName>
    </submittedName>
</protein>
<accession>A0AAV1TIN0</accession>
<name>A0AAV1TIN0_9STRA</name>